<evidence type="ECO:0000313" key="1">
    <source>
        <dbReference type="EMBL" id="KNC76966.1"/>
    </source>
</evidence>
<protein>
    <submittedName>
        <fullName evidence="1">Uncharacterized protein</fullName>
    </submittedName>
</protein>
<sequence length="146" mass="15851">LVERLLHIPIESPPDMASFSIDEGLSFGTIEELLQYYHHNNLSSSVPLPLKAPVGEPKIALRAGEEAEVDGYLVMALSPVHLFLCCCWRLSAILRPVFLVEDAIEIDGYTSGNGASLSESVVRSQQRDKNGVAVLDDSEADPYAPG</sequence>
<dbReference type="RefSeq" id="XP_014150868.1">
    <property type="nucleotide sequence ID" value="XM_014295393.1"/>
</dbReference>
<gene>
    <name evidence="1" type="ORF">SARC_10557</name>
</gene>
<feature type="non-terminal residue" evidence="1">
    <location>
        <position position="1"/>
    </location>
</feature>
<organism evidence="1 2">
    <name type="scientific">Sphaeroforma arctica JP610</name>
    <dbReference type="NCBI Taxonomy" id="667725"/>
    <lineage>
        <taxon>Eukaryota</taxon>
        <taxon>Ichthyosporea</taxon>
        <taxon>Ichthyophonida</taxon>
        <taxon>Sphaeroforma</taxon>
    </lineage>
</organism>
<name>A0A0L0FKG7_9EUKA</name>
<dbReference type="SUPFAM" id="SSF55550">
    <property type="entry name" value="SH2 domain"/>
    <property type="match status" value="1"/>
</dbReference>
<evidence type="ECO:0000313" key="2">
    <source>
        <dbReference type="Proteomes" id="UP000054560"/>
    </source>
</evidence>
<reference evidence="1 2" key="1">
    <citation type="submission" date="2011-02" db="EMBL/GenBank/DDBJ databases">
        <title>The Genome Sequence of Sphaeroforma arctica JP610.</title>
        <authorList>
            <consortium name="The Broad Institute Genome Sequencing Platform"/>
            <person name="Russ C."/>
            <person name="Cuomo C."/>
            <person name="Young S.K."/>
            <person name="Zeng Q."/>
            <person name="Gargeya S."/>
            <person name="Alvarado L."/>
            <person name="Berlin A."/>
            <person name="Chapman S.B."/>
            <person name="Chen Z."/>
            <person name="Freedman E."/>
            <person name="Gellesch M."/>
            <person name="Goldberg J."/>
            <person name="Griggs A."/>
            <person name="Gujja S."/>
            <person name="Heilman E."/>
            <person name="Heiman D."/>
            <person name="Howarth C."/>
            <person name="Mehta T."/>
            <person name="Neiman D."/>
            <person name="Pearson M."/>
            <person name="Roberts A."/>
            <person name="Saif S."/>
            <person name="Shea T."/>
            <person name="Shenoy N."/>
            <person name="Sisk P."/>
            <person name="Stolte C."/>
            <person name="Sykes S."/>
            <person name="White J."/>
            <person name="Yandava C."/>
            <person name="Burger G."/>
            <person name="Gray M.W."/>
            <person name="Holland P.W.H."/>
            <person name="King N."/>
            <person name="Lang F.B.F."/>
            <person name="Roger A.J."/>
            <person name="Ruiz-Trillo I."/>
            <person name="Haas B."/>
            <person name="Nusbaum C."/>
            <person name="Birren B."/>
        </authorList>
    </citation>
    <scope>NUCLEOTIDE SEQUENCE [LARGE SCALE GENOMIC DNA]</scope>
    <source>
        <strain evidence="1 2">JP610</strain>
    </source>
</reference>
<dbReference type="Proteomes" id="UP000054560">
    <property type="component" value="Unassembled WGS sequence"/>
</dbReference>
<keyword evidence="2" id="KW-1185">Reference proteome</keyword>
<dbReference type="InterPro" id="IPR036860">
    <property type="entry name" value="SH2_dom_sf"/>
</dbReference>
<dbReference type="GeneID" id="25911061"/>
<dbReference type="AlphaFoldDB" id="A0A0L0FKG7"/>
<dbReference type="Gene3D" id="3.30.505.10">
    <property type="entry name" value="SH2 domain"/>
    <property type="match status" value="1"/>
</dbReference>
<accession>A0A0L0FKG7</accession>
<dbReference type="EMBL" id="KQ242893">
    <property type="protein sequence ID" value="KNC76966.1"/>
    <property type="molecule type" value="Genomic_DNA"/>
</dbReference>
<proteinExistence type="predicted"/>